<organism evidence="2">
    <name type="scientific">Chlorella variabilis</name>
    <name type="common">Green alga</name>
    <dbReference type="NCBI Taxonomy" id="554065"/>
    <lineage>
        <taxon>Eukaryota</taxon>
        <taxon>Viridiplantae</taxon>
        <taxon>Chlorophyta</taxon>
        <taxon>core chlorophytes</taxon>
        <taxon>Trebouxiophyceae</taxon>
        <taxon>Chlorellales</taxon>
        <taxon>Chlorellaceae</taxon>
        <taxon>Chlorella clade</taxon>
        <taxon>Chlorella</taxon>
    </lineage>
</organism>
<dbReference type="Proteomes" id="UP000008141">
    <property type="component" value="Unassembled WGS sequence"/>
</dbReference>
<dbReference type="InParanoid" id="E1ZSY0"/>
<name>E1ZSY0_CHLVA</name>
<dbReference type="RefSeq" id="XP_005843188.1">
    <property type="nucleotide sequence ID" value="XM_005843126.1"/>
</dbReference>
<reference evidence="1 2" key="1">
    <citation type="journal article" date="2010" name="Plant Cell">
        <title>The Chlorella variabilis NC64A genome reveals adaptation to photosymbiosis, coevolution with viruses, and cryptic sex.</title>
        <authorList>
            <person name="Blanc G."/>
            <person name="Duncan G."/>
            <person name="Agarkova I."/>
            <person name="Borodovsky M."/>
            <person name="Gurnon J."/>
            <person name="Kuo A."/>
            <person name="Lindquist E."/>
            <person name="Lucas S."/>
            <person name="Pangilinan J."/>
            <person name="Polle J."/>
            <person name="Salamov A."/>
            <person name="Terry A."/>
            <person name="Yamada T."/>
            <person name="Dunigan D.D."/>
            <person name="Grigoriev I.V."/>
            <person name="Claverie J.M."/>
            <person name="Van Etten J.L."/>
        </authorList>
    </citation>
    <scope>NUCLEOTIDE SEQUENCE [LARGE SCALE GENOMIC DNA]</scope>
    <source>
        <strain evidence="1 2">NC64A</strain>
    </source>
</reference>
<sequence length="103" mass="10417">MQTSAQIFRAGASPAVAARAARRSSVVRCQAPQGLSPIQEAAKGAALAAATLGLVLGSGMPALAAKPTPSAFEQRAAYEQELLESLKARGKDLPALTSSPEAS</sequence>
<evidence type="ECO:0000313" key="1">
    <source>
        <dbReference type="EMBL" id="EFN51086.1"/>
    </source>
</evidence>
<protein>
    <submittedName>
        <fullName evidence="1">Expressed protein</fullName>
    </submittedName>
</protein>
<dbReference type="GeneID" id="17350528"/>
<accession>E1ZSY0</accession>
<proteinExistence type="predicted"/>
<dbReference type="KEGG" id="cvr:CHLNCDRAFT_141473"/>
<gene>
    <name evidence="1" type="ORF">CHLNCDRAFT_141473</name>
</gene>
<evidence type="ECO:0000313" key="2">
    <source>
        <dbReference type="Proteomes" id="UP000008141"/>
    </source>
</evidence>
<dbReference type="AlphaFoldDB" id="E1ZSY0"/>
<keyword evidence="2" id="KW-1185">Reference proteome</keyword>
<dbReference type="EMBL" id="GL433868">
    <property type="protein sequence ID" value="EFN51086.1"/>
    <property type="molecule type" value="Genomic_DNA"/>
</dbReference>